<keyword evidence="2" id="KW-1185">Reference proteome</keyword>
<sequence>MKIYTKESLIEIAQTHPRYFTSKRAWNEYAKVQGLPSSQTYIVHFGSWNEAKNESKLALTAKKGAPKYSFEEVHNVLTTHGKNLVNRKQWDEYAHKHKLPTYKTLKKHLDWDEILEYSNKKKKFNLTNEELLKIALKHSETFLSASMSSWNDYARENQLPSSTTYYRAFGSWKQAKIVVIKKAQDLLCKIKDK</sequence>
<name>A0ABV6GLD3_9BACI</name>
<dbReference type="RefSeq" id="WP_378937327.1">
    <property type="nucleotide sequence ID" value="NZ_JBHLVO010000024.1"/>
</dbReference>
<evidence type="ECO:0000313" key="2">
    <source>
        <dbReference type="Proteomes" id="UP001589854"/>
    </source>
</evidence>
<dbReference type="Proteomes" id="UP001589854">
    <property type="component" value="Unassembled WGS sequence"/>
</dbReference>
<proteinExistence type="predicted"/>
<dbReference type="EMBL" id="JBHLVO010000024">
    <property type="protein sequence ID" value="MFC0273732.1"/>
    <property type="molecule type" value="Genomic_DNA"/>
</dbReference>
<comment type="caution">
    <text evidence="1">The sequence shown here is derived from an EMBL/GenBank/DDBJ whole genome shotgun (WGS) entry which is preliminary data.</text>
</comment>
<evidence type="ECO:0000313" key="1">
    <source>
        <dbReference type="EMBL" id="MFC0273732.1"/>
    </source>
</evidence>
<gene>
    <name evidence="1" type="ORF">ACFFIX_20305</name>
</gene>
<reference evidence="1 2" key="1">
    <citation type="submission" date="2024-09" db="EMBL/GenBank/DDBJ databases">
        <authorList>
            <person name="Sun Q."/>
            <person name="Mori K."/>
        </authorList>
    </citation>
    <scope>NUCLEOTIDE SEQUENCE [LARGE SCALE GENOMIC DNA]</scope>
    <source>
        <strain evidence="1 2">CCM 7228</strain>
    </source>
</reference>
<organism evidence="1 2">
    <name type="scientific">Metabacillus herbersteinensis</name>
    <dbReference type="NCBI Taxonomy" id="283816"/>
    <lineage>
        <taxon>Bacteria</taxon>
        <taxon>Bacillati</taxon>
        <taxon>Bacillota</taxon>
        <taxon>Bacilli</taxon>
        <taxon>Bacillales</taxon>
        <taxon>Bacillaceae</taxon>
        <taxon>Metabacillus</taxon>
    </lineage>
</organism>
<accession>A0ABV6GLD3</accession>
<protein>
    <submittedName>
        <fullName evidence="1">Uncharacterized protein</fullName>
    </submittedName>
</protein>